<comment type="subcellular location">
    <subcellularLocation>
        <location evidence="1">Periplasm</location>
    </subcellularLocation>
</comment>
<organism evidence="7 8">
    <name type="scientific">Pseudotabrizicola algicola</name>
    <dbReference type="NCBI Taxonomy" id="2709381"/>
    <lineage>
        <taxon>Bacteria</taxon>
        <taxon>Pseudomonadati</taxon>
        <taxon>Pseudomonadota</taxon>
        <taxon>Alphaproteobacteria</taxon>
        <taxon>Rhodobacterales</taxon>
        <taxon>Paracoccaceae</taxon>
        <taxon>Pseudotabrizicola</taxon>
    </lineage>
</organism>
<dbReference type="InterPro" id="IPR000914">
    <property type="entry name" value="SBP_5_dom"/>
</dbReference>
<keyword evidence="8" id="KW-1185">Reference proteome</keyword>
<dbReference type="Proteomes" id="UP000481421">
    <property type="component" value="Unassembled WGS sequence"/>
</dbReference>
<dbReference type="RefSeq" id="WP_164611538.1">
    <property type="nucleotide sequence ID" value="NZ_JAAIKE010000003.1"/>
</dbReference>
<evidence type="ECO:0000256" key="3">
    <source>
        <dbReference type="ARBA" id="ARBA00022448"/>
    </source>
</evidence>
<evidence type="ECO:0000256" key="4">
    <source>
        <dbReference type="ARBA" id="ARBA00022729"/>
    </source>
</evidence>
<dbReference type="Gene3D" id="3.90.76.10">
    <property type="entry name" value="Dipeptide-binding Protein, Domain 1"/>
    <property type="match status" value="1"/>
</dbReference>
<dbReference type="GO" id="GO:0015833">
    <property type="term" value="P:peptide transport"/>
    <property type="evidence" value="ECO:0007669"/>
    <property type="project" value="TreeGrafter"/>
</dbReference>
<evidence type="ECO:0000313" key="7">
    <source>
        <dbReference type="EMBL" id="NEX46638.1"/>
    </source>
</evidence>
<dbReference type="PANTHER" id="PTHR30290:SF9">
    <property type="entry name" value="OLIGOPEPTIDE-BINDING PROTEIN APPA"/>
    <property type="match status" value="1"/>
</dbReference>
<evidence type="ECO:0000256" key="1">
    <source>
        <dbReference type="ARBA" id="ARBA00004418"/>
    </source>
</evidence>
<dbReference type="PANTHER" id="PTHR30290">
    <property type="entry name" value="PERIPLASMIC BINDING COMPONENT OF ABC TRANSPORTER"/>
    <property type="match status" value="1"/>
</dbReference>
<keyword evidence="3" id="KW-0813">Transport</keyword>
<name>A0A6B3RPE8_9RHOB</name>
<comment type="caution">
    <text evidence="7">The sequence shown here is derived from an EMBL/GenBank/DDBJ whole genome shotgun (WGS) entry which is preliminary data.</text>
</comment>
<proteinExistence type="inferred from homology"/>
<accession>A0A6B3RPE8</accession>
<dbReference type="AlphaFoldDB" id="A0A6B3RPE8"/>
<feature type="chain" id="PRO_5025520521" evidence="5">
    <location>
        <begin position="20"/>
        <end position="520"/>
    </location>
</feature>
<dbReference type="PIRSF" id="PIRSF002741">
    <property type="entry name" value="MppA"/>
    <property type="match status" value="1"/>
</dbReference>
<sequence length="520" mass="56846">MKRHSVLRLAQAGAFVASALPAATFAQPSPDTLVIAQSVDIESMEPNMLNQAVSINVHSHMFGTLLSVTPEGGVVPHFAESYAWNDEGTEISFTIREGLTCEDGEVLDAEDVAYTLNRAANPDNKFIGHTPGFVFNSIGFVGARAEGPRTAVMTLKGYSSTVPGMAAKIFIHCKDSYEKLSNEEAVLKTVASGPYKLVEWVKDDRVVLTRNPSYTLTEPAFENVIWRVIPEASTRGVELVAGNVDIAVNIPPDQSDAINAYDTAKVVSVAGTRRMFVGFNFSGAFDGTPGGDAIKDVKVRQALNMAVDVPTICAQLLGTDCARANGPANVGNPDIAPYPYDPEAAEKMLDEAGWPRGADGTRFSLVMQGPNGRYLNDAQVQQAVAQYLSDIGVTTTNDLMTMSVFSPMAREHTAGPVFFIGQGGATWSSVYDMSLFPTREAPVNNGMWFNEGWQTRWDSLKSIRDPEEEKRVVNEMLTIFHEDAPWIFLYFQPDFYGVSSRISWQPRRDEAIEAWTATLK</sequence>
<dbReference type="InterPro" id="IPR039424">
    <property type="entry name" value="SBP_5"/>
</dbReference>
<dbReference type="GO" id="GO:0030288">
    <property type="term" value="C:outer membrane-bounded periplasmic space"/>
    <property type="evidence" value="ECO:0007669"/>
    <property type="project" value="UniProtKB-ARBA"/>
</dbReference>
<dbReference type="Gene3D" id="3.10.105.10">
    <property type="entry name" value="Dipeptide-binding Protein, Domain 3"/>
    <property type="match status" value="1"/>
</dbReference>
<dbReference type="EMBL" id="JAAIKE010000003">
    <property type="protein sequence ID" value="NEX46638.1"/>
    <property type="molecule type" value="Genomic_DNA"/>
</dbReference>
<dbReference type="Pfam" id="PF00496">
    <property type="entry name" value="SBP_bac_5"/>
    <property type="match status" value="1"/>
</dbReference>
<dbReference type="GO" id="GO:0043190">
    <property type="term" value="C:ATP-binding cassette (ABC) transporter complex"/>
    <property type="evidence" value="ECO:0007669"/>
    <property type="project" value="InterPro"/>
</dbReference>
<protein>
    <submittedName>
        <fullName evidence="7">ABC transporter substrate-binding protein</fullName>
    </submittedName>
</protein>
<feature type="signal peptide" evidence="5">
    <location>
        <begin position="1"/>
        <end position="19"/>
    </location>
</feature>
<feature type="domain" description="Solute-binding protein family 5" evidence="6">
    <location>
        <begin position="74"/>
        <end position="432"/>
    </location>
</feature>
<dbReference type="SUPFAM" id="SSF53850">
    <property type="entry name" value="Periplasmic binding protein-like II"/>
    <property type="match status" value="1"/>
</dbReference>
<evidence type="ECO:0000313" key="8">
    <source>
        <dbReference type="Proteomes" id="UP000481421"/>
    </source>
</evidence>
<evidence type="ECO:0000256" key="2">
    <source>
        <dbReference type="ARBA" id="ARBA00005695"/>
    </source>
</evidence>
<dbReference type="InterPro" id="IPR030678">
    <property type="entry name" value="Peptide/Ni-bd"/>
</dbReference>
<reference evidence="7 8" key="1">
    <citation type="submission" date="2020-02" db="EMBL/GenBank/DDBJ databases">
        <title>Rhodobacter algicola sp. nov., isolated from microalga culture.</title>
        <authorList>
            <person name="Park C.-Y."/>
        </authorList>
    </citation>
    <scope>NUCLEOTIDE SEQUENCE [LARGE SCALE GENOMIC DNA]</scope>
    <source>
        <strain evidence="7 8">ETT8</strain>
    </source>
</reference>
<keyword evidence="4 5" id="KW-0732">Signal</keyword>
<comment type="similarity">
    <text evidence="2">Belongs to the bacterial solute-binding protein 5 family.</text>
</comment>
<evidence type="ECO:0000256" key="5">
    <source>
        <dbReference type="SAM" id="SignalP"/>
    </source>
</evidence>
<dbReference type="Gene3D" id="3.40.190.10">
    <property type="entry name" value="Periplasmic binding protein-like II"/>
    <property type="match status" value="1"/>
</dbReference>
<gene>
    <name evidence="7" type="ORF">G3572_10510</name>
</gene>
<dbReference type="GO" id="GO:1904680">
    <property type="term" value="F:peptide transmembrane transporter activity"/>
    <property type="evidence" value="ECO:0007669"/>
    <property type="project" value="TreeGrafter"/>
</dbReference>
<evidence type="ECO:0000259" key="6">
    <source>
        <dbReference type="Pfam" id="PF00496"/>
    </source>
</evidence>